<keyword evidence="3" id="KW-1185">Reference proteome</keyword>
<dbReference type="EMBL" id="VOIH02000011">
    <property type="protein sequence ID" value="KAF3432861.1"/>
    <property type="molecule type" value="Genomic_DNA"/>
</dbReference>
<accession>A0A8K0DLY0</accession>
<feature type="region of interest" description="Disordered" evidence="1">
    <location>
        <begin position="1"/>
        <end position="52"/>
    </location>
</feature>
<gene>
    <name evidence="2" type="ORF">FNV43_RR23963</name>
</gene>
<evidence type="ECO:0000256" key="1">
    <source>
        <dbReference type="SAM" id="MobiDB-lite"/>
    </source>
</evidence>
<dbReference type="Pfam" id="PF09713">
    <property type="entry name" value="A_thal_3526"/>
    <property type="match status" value="1"/>
</dbReference>
<evidence type="ECO:0000313" key="2">
    <source>
        <dbReference type="EMBL" id="KAF3432861.1"/>
    </source>
</evidence>
<dbReference type="InterPro" id="IPR006476">
    <property type="entry name" value="CHP01589_pln"/>
</dbReference>
<dbReference type="Proteomes" id="UP000796880">
    <property type="component" value="Unassembled WGS sequence"/>
</dbReference>
<proteinExistence type="predicted"/>
<protein>
    <submittedName>
        <fullName evidence="2">Uncharacterized protein</fullName>
    </submittedName>
</protein>
<evidence type="ECO:0000313" key="3">
    <source>
        <dbReference type="Proteomes" id="UP000796880"/>
    </source>
</evidence>
<dbReference type="AlphaFoldDB" id="A0A8K0DLY0"/>
<reference evidence="2" key="1">
    <citation type="submission" date="2020-03" db="EMBL/GenBank/DDBJ databases">
        <title>A high-quality chromosome-level genome assembly of a woody plant with both climbing and erect habits, Rhamnella rubrinervis.</title>
        <authorList>
            <person name="Lu Z."/>
            <person name="Yang Y."/>
            <person name="Zhu X."/>
            <person name="Sun Y."/>
        </authorList>
    </citation>
    <scope>NUCLEOTIDE SEQUENCE</scope>
    <source>
        <strain evidence="2">BYM</strain>
        <tissue evidence="2">Leaf</tissue>
    </source>
</reference>
<feature type="compositionally biased region" description="Polar residues" evidence="1">
    <location>
        <begin position="37"/>
        <end position="52"/>
    </location>
</feature>
<comment type="caution">
    <text evidence="2">The sequence shown here is derived from an EMBL/GenBank/DDBJ whole genome shotgun (WGS) entry which is preliminary data.</text>
</comment>
<name>A0A8K0DLY0_9ROSA</name>
<organism evidence="2 3">
    <name type="scientific">Rhamnella rubrinervis</name>
    <dbReference type="NCBI Taxonomy" id="2594499"/>
    <lineage>
        <taxon>Eukaryota</taxon>
        <taxon>Viridiplantae</taxon>
        <taxon>Streptophyta</taxon>
        <taxon>Embryophyta</taxon>
        <taxon>Tracheophyta</taxon>
        <taxon>Spermatophyta</taxon>
        <taxon>Magnoliopsida</taxon>
        <taxon>eudicotyledons</taxon>
        <taxon>Gunneridae</taxon>
        <taxon>Pentapetalae</taxon>
        <taxon>rosids</taxon>
        <taxon>fabids</taxon>
        <taxon>Rosales</taxon>
        <taxon>Rhamnaceae</taxon>
        <taxon>rhamnoid group</taxon>
        <taxon>Rhamneae</taxon>
        <taxon>Rhamnella</taxon>
    </lineage>
</organism>
<sequence>MVGLDHLKNASSEIGEHVDRQRPDNVPPSSSRSSRSNQQTLHVPPSANSSSGTSIIEEAFKSFIIKGCMGLRMTNHMAINTLRKYGNIHPHQAEAPWNDLENRNPDFFKVYNEETKTIAQEFNLLLDLQNCLLTEHLKNPQPSIPFPPAEHRNLLGMHMDSGNEMERNENVATYSEHLHLPSGISGAERIEESSKVTVTLLSDEGLDPASRSQLDRMEQSLNLSLKGEPKSNEVNLKRSKSLPILRSETTASLYDH</sequence>
<feature type="compositionally biased region" description="Basic and acidic residues" evidence="1">
    <location>
        <begin position="1"/>
        <end position="23"/>
    </location>
</feature>